<dbReference type="Pfam" id="PF00155">
    <property type="entry name" value="Aminotran_1_2"/>
    <property type="match status" value="1"/>
</dbReference>
<dbReference type="Proteomes" id="UP000290365">
    <property type="component" value="Chromosome"/>
</dbReference>
<dbReference type="GO" id="GO:0003700">
    <property type="term" value="F:DNA-binding transcription factor activity"/>
    <property type="evidence" value="ECO:0007669"/>
    <property type="project" value="InterPro"/>
</dbReference>
<dbReference type="RefSeq" id="WP_129885989.1">
    <property type="nucleotide sequence ID" value="NZ_CP035758.1"/>
</dbReference>
<dbReference type="InterPro" id="IPR051446">
    <property type="entry name" value="HTH_trans_reg/aminotransferase"/>
</dbReference>
<dbReference type="GO" id="GO:0008483">
    <property type="term" value="F:transaminase activity"/>
    <property type="evidence" value="ECO:0007669"/>
    <property type="project" value="UniProtKB-KW"/>
</dbReference>
<keyword evidence="5" id="KW-0804">Transcription</keyword>
<dbReference type="CDD" id="cd00609">
    <property type="entry name" value="AAT_like"/>
    <property type="match status" value="1"/>
</dbReference>
<evidence type="ECO:0000259" key="6">
    <source>
        <dbReference type="PROSITE" id="PS50949"/>
    </source>
</evidence>
<evidence type="ECO:0000256" key="3">
    <source>
        <dbReference type="ARBA" id="ARBA00023015"/>
    </source>
</evidence>
<keyword evidence="7" id="KW-0808">Transferase</keyword>
<reference evidence="7 8" key="1">
    <citation type="submission" date="2019-01" db="EMBL/GenBank/DDBJ databases">
        <title>Ktedonosporobacter rubrisoli SCAWS-G2.</title>
        <authorList>
            <person name="Huang Y."/>
            <person name="Yan B."/>
        </authorList>
    </citation>
    <scope>NUCLEOTIDE SEQUENCE [LARGE SCALE GENOMIC DNA]</scope>
    <source>
        <strain evidence="7 8">SCAWS-G2</strain>
    </source>
</reference>
<keyword evidence="8" id="KW-1185">Reference proteome</keyword>
<protein>
    <submittedName>
        <fullName evidence="7">PLP-dependent aminotransferase family protein</fullName>
    </submittedName>
</protein>
<dbReference type="GO" id="GO:0003677">
    <property type="term" value="F:DNA binding"/>
    <property type="evidence" value="ECO:0007669"/>
    <property type="project" value="UniProtKB-KW"/>
</dbReference>
<keyword evidence="3" id="KW-0805">Transcription regulation</keyword>
<keyword evidence="7" id="KW-0032">Aminotransferase</keyword>
<feature type="domain" description="HTH gntR-type" evidence="6">
    <location>
        <begin position="17"/>
        <end position="85"/>
    </location>
</feature>
<dbReference type="AlphaFoldDB" id="A0A4P6JK97"/>
<dbReference type="InterPro" id="IPR015421">
    <property type="entry name" value="PyrdxlP-dep_Trfase_major"/>
</dbReference>
<dbReference type="OrthoDB" id="9808770at2"/>
<keyword evidence="2" id="KW-0663">Pyridoxal phosphate</keyword>
<sequence length="469" mass="52341">MQGRQLWIELDRSKLAVPLVQQVYDQLRRAILQGKLRAGERLPSTRTLASELRMARSSLVEIYEQLLIEGYVVSTPGSGTYVAHGISCPSEQETIFEEQEPQAVEEQDVIDFRPGVPALAEFPRRIWSRLATQVFAELPASMLGYDQPAGRDELRQVLARYLLRWRGVRCQPAQIIITTGAAQALVLVAQLLLSLTKTLLIEDPAHHEIQQIFTSTGLTLLPIPIDEAGIQTSHLPAPTPGASAFITPSHQFPLGGTLPVQRRQQLLQFVRASGGYIIEDDYDSEMRYSGAVVSSVQGLGPERVIYIGTFSKILAPSLRIGYVILPPPLLETARNLKRFMDMHSPSFDQLILASFISEGHLDRHVLKMRRLYRRRRDALLNSLKTCFPHHLQISGAATGLNLLASFEDITFNADLLAAIEAAGVRVYPVETYAIRKRLHLHELIMGYANLSEARIVEGIHRLQAVLTQA</sequence>
<dbReference type="SUPFAM" id="SSF46785">
    <property type="entry name" value="Winged helix' DNA-binding domain"/>
    <property type="match status" value="1"/>
</dbReference>
<dbReference type="GO" id="GO:0030170">
    <property type="term" value="F:pyridoxal phosphate binding"/>
    <property type="evidence" value="ECO:0007669"/>
    <property type="project" value="InterPro"/>
</dbReference>
<dbReference type="SUPFAM" id="SSF53383">
    <property type="entry name" value="PLP-dependent transferases"/>
    <property type="match status" value="1"/>
</dbReference>
<dbReference type="PROSITE" id="PS50949">
    <property type="entry name" value="HTH_GNTR"/>
    <property type="match status" value="1"/>
</dbReference>
<dbReference type="CDD" id="cd07377">
    <property type="entry name" value="WHTH_GntR"/>
    <property type="match status" value="1"/>
</dbReference>
<organism evidence="7 8">
    <name type="scientific">Ktedonosporobacter rubrisoli</name>
    <dbReference type="NCBI Taxonomy" id="2509675"/>
    <lineage>
        <taxon>Bacteria</taxon>
        <taxon>Bacillati</taxon>
        <taxon>Chloroflexota</taxon>
        <taxon>Ktedonobacteria</taxon>
        <taxon>Ktedonobacterales</taxon>
        <taxon>Ktedonosporobacteraceae</taxon>
        <taxon>Ktedonosporobacter</taxon>
    </lineage>
</organism>
<dbReference type="PANTHER" id="PTHR46577:SF1">
    <property type="entry name" value="HTH-TYPE TRANSCRIPTIONAL REGULATORY PROTEIN GABR"/>
    <property type="match status" value="1"/>
</dbReference>
<dbReference type="PANTHER" id="PTHR46577">
    <property type="entry name" value="HTH-TYPE TRANSCRIPTIONAL REGULATORY PROTEIN GABR"/>
    <property type="match status" value="1"/>
</dbReference>
<dbReference type="InterPro" id="IPR004839">
    <property type="entry name" value="Aminotransferase_I/II_large"/>
</dbReference>
<dbReference type="KEGG" id="kbs:EPA93_04985"/>
<proteinExistence type="inferred from homology"/>
<dbReference type="InterPro" id="IPR015424">
    <property type="entry name" value="PyrdxlP-dep_Trfase"/>
</dbReference>
<evidence type="ECO:0000256" key="2">
    <source>
        <dbReference type="ARBA" id="ARBA00022898"/>
    </source>
</evidence>
<dbReference type="SMART" id="SM00345">
    <property type="entry name" value="HTH_GNTR"/>
    <property type="match status" value="1"/>
</dbReference>
<dbReference type="EMBL" id="CP035758">
    <property type="protein sequence ID" value="QBD75390.1"/>
    <property type="molecule type" value="Genomic_DNA"/>
</dbReference>
<dbReference type="InterPro" id="IPR036388">
    <property type="entry name" value="WH-like_DNA-bd_sf"/>
</dbReference>
<evidence type="ECO:0000313" key="8">
    <source>
        <dbReference type="Proteomes" id="UP000290365"/>
    </source>
</evidence>
<name>A0A4P6JK97_KTERU</name>
<evidence type="ECO:0000313" key="7">
    <source>
        <dbReference type="EMBL" id="QBD75390.1"/>
    </source>
</evidence>
<dbReference type="InterPro" id="IPR036390">
    <property type="entry name" value="WH_DNA-bd_sf"/>
</dbReference>
<accession>A0A4P6JK97</accession>
<dbReference type="Gene3D" id="3.40.640.10">
    <property type="entry name" value="Type I PLP-dependent aspartate aminotransferase-like (Major domain)"/>
    <property type="match status" value="1"/>
</dbReference>
<dbReference type="Gene3D" id="1.10.10.10">
    <property type="entry name" value="Winged helix-like DNA-binding domain superfamily/Winged helix DNA-binding domain"/>
    <property type="match status" value="1"/>
</dbReference>
<gene>
    <name evidence="7" type="ORF">EPA93_04985</name>
</gene>
<evidence type="ECO:0000256" key="4">
    <source>
        <dbReference type="ARBA" id="ARBA00023125"/>
    </source>
</evidence>
<evidence type="ECO:0000256" key="5">
    <source>
        <dbReference type="ARBA" id="ARBA00023163"/>
    </source>
</evidence>
<comment type="similarity">
    <text evidence="1">In the C-terminal section; belongs to the class-I pyridoxal-phosphate-dependent aminotransferase family.</text>
</comment>
<evidence type="ECO:0000256" key="1">
    <source>
        <dbReference type="ARBA" id="ARBA00005384"/>
    </source>
</evidence>
<keyword evidence="4" id="KW-0238">DNA-binding</keyword>
<dbReference type="InterPro" id="IPR000524">
    <property type="entry name" value="Tscrpt_reg_HTH_GntR"/>
</dbReference>
<dbReference type="Pfam" id="PF00392">
    <property type="entry name" value="GntR"/>
    <property type="match status" value="1"/>
</dbReference>